<evidence type="ECO:0000313" key="18">
    <source>
        <dbReference type="Proteomes" id="UP000792457"/>
    </source>
</evidence>
<dbReference type="InterPro" id="IPR005122">
    <property type="entry name" value="Uracil-DNA_glycosylase-like"/>
</dbReference>
<evidence type="ECO:0000313" key="17">
    <source>
        <dbReference type="EMBL" id="KAG8232402.1"/>
    </source>
</evidence>
<dbReference type="InterPro" id="IPR002043">
    <property type="entry name" value="UDG_fam1"/>
</dbReference>
<dbReference type="NCBIfam" id="NF003589">
    <property type="entry name" value="PRK05254.1-2"/>
    <property type="match status" value="1"/>
</dbReference>
<evidence type="ECO:0000256" key="15">
    <source>
        <dbReference type="SAM" id="MobiDB-lite"/>
    </source>
</evidence>
<dbReference type="SMART" id="SM00986">
    <property type="entry name" value="UDG"/>
    <property type="match status" value="1"/>
</dbReference>
<evidence type="ECO:0000256" key="2">
    <source>
        <dbReference type="ARBA" id="ARBA00022553"/>
    </source>
</evidence>
<evidence type="ECO:0000256" key="7">
    <source>
        <dbReference type="ARBA" id="ARBA00023204"/>
    </source>
</evidence>
<comment type="subcellular location">
    <subcellularLocation>
        <location evidence="12">Mitochondrion</location>
    </subcellularLocation>
    <subcellularLocation>
        <location evidence="12">Nucleus</location>
    </subcellularLocation>
</comment>
<dbReference type="GO" id="GO:0004844">
    <property type="term" value="F:uracil DNA N-glycosylase activity"/>
    <property type="evidence" value="ECO:0007669"/>
    <property type="project" value="UniProtKB-UniRule"/>
</dbReference>
<keyword evidence="6 12" id="KW-0496">Mitochondrion</keyword>
<keyword evidence="4 12" id="KW-0378">Hydrolase</keyword>
<accession>A0A8K0P452</accession>
<name>A0A8K0P452_LADFU</name>
<comment type="catalytic activity">
    <reaction evidence="9">
        <text>a 2'-deoxyuridine in double-stranded DNA + H2O = a 2'-deoxyribose 5'-monophosphate in double-stranded DNA + uracil</text>
        <dbReference type="Rhea" id="RHEA:81455"/>
        <dbReference type="Rhea" id="RHEA-COMP:14231"/>
        <dbReference type="Rhea" id="RHEA-COMP:17071"/>
        <dbReference type="ChEBI" id="CHEBI:15377"/>
        <dbReference type="ChEBI" id="CHEBI:17568"/>
        <dbReference type="ChEBI" id="CHEBI:133902"/>
        <dbReference type="ChEBI" id="CHEBI:139095"/>
    </reaction>
    <physiologicalReaction direction="left-to-right" evidence="9">
        <dbReference type="Rhea" id="RHEA:81456"/>
    </physiologicalReaction>
</comment>
<dbReference type="SUPFAM" id="SSF52141">
    <property type="entry name" value="Uracil-DNA glycosylase-like"/>
    <property type="match status" value="1"/>
</dbReference>
<gene>
    <name evidence="17" type="ORF">J437_LFUL013973</name>
</gene>
<evidence type="ECO:0000256" key="12">
    <source>
        <dbReference type="HAMAP-Rule" id="MF_03166"/>
    </source>
</evidence>
<keyword evidence="5" id="KW-0007">Acetylation</keyword>
<evidence type="ECO:0000256" key="4">
    <source>
        <dbReference type="ARBA" id="ARBA00022801"/>
    </source>
</evidence>
<reference evidence="17" key="1">
    <citation type="submission" date="2013-04" db="EMBL/GenBank/DDBJ databases">
        <authorList>
            <person name="Qu J."/>
            <person name="Murali S.C."/>
            <person name="Bandaranaike D."/>
            <person name="Bellair M."/>
            <person name="Blankenburg K."/>
            <person name="Chao H."/>
            <person name="Dinh H."/>
            <person name="Doddapaneni H."/>
            <person name="Downs B."/>
            <person name="Dugan-Rocha S."/>
            <person name="Elkadiri S."/>
            <person name="Gnanaolivu R.D."/>
            <person name="Hernandez B."/>
            <person name="Javaid M."/>
            <person name="Jayaseelan J.C."/>
            <person name="Lee S."/>
            <person name="Li M."/>
            <person name="Ming W."/>
            <person name="Munidasa M."/>
            <person name="Muniz J."/>
            <person name="Nguyen L."/>
            <person name="Ongeri F."/>
            <person name="Osuji N."/>
            <person name="Pu L.-L."/>
            <person name="Puazo M."/>
            <person name="Qu C."/>
            <person name="Quiroz J."/>
            <person name="Raj R."/>
            <person name="Weissenberger G."/>
            <person name="Xin Y."/>
            <person name="Zou X."/>
            <person name="Han Y."/>
            <person name="Richards S."/>
            <person name="Worley K."/>
            <person name="Muzny D."/>
            <person name="Gibbs R."/>
        </authorList>
    </citation>
    <scope>NUCLEOTIDE SEQUENCE</scope>
    <source>
        <strain evidence="17">Sampled in the wild</strain>
    </source>
</reference>
<dbReference type="NCBIfam" id="NF003588">
    <property type="entry name" value="PRK05254.1-1"/>
    <property type="match status" value="1"/>
</dbReference>
<evidence type="ECO:0000256" key="14">
    <source>
        <dbReference type="RuleBase" id="RU003780"/>
    </source>
</evidence>
<dbReference type="EMBL" id="KZ308616">
    <property type="protein sequence ID" value="KAG8232402.1"/>
    <property type="molecule type" value="Genomic_DNA"/>
</dbReference>
<proteinExistence type="inferred from homology"/>
<feature type="region of interest" description="Disordered" evidence="15">
    <location>
        <begin position="43"/>
        <end position="76"/>
    </location>
</feature>
<dbReference type="Pfam" id="PF03167">
    <property type="entry name" value="UDG"/>
    <property type="match status" value="1"/>
</dbReference>
<reference evidence="17" key="2">
    <citation type="submission" date="2017-10" db="EMBL/GenBank/DDBJ databases">
        <title>Ladona fulva Genome sequencing and assembly.</title>
        <authorList>
            <person name="Murali S."/>
            <person name="Richards S."/>
            <person name="Bandaranaike D."/>
            <person name="Bellair M."/>
            <person name="Blankenburg K."/>
            <person name="Chao H."/>
            <person name="Dinh H."/>
            <person name="Doddapaneni H."/>
            <person name="Dugan-Rocha S."/>
            <person name="Elkadiri S."/>
            <person name="Gnanaolivu R."/>
            <person name="Hernandez B."/>
            <person name="Skinner E."/>
            <person name="Javaid M."/>
            <person name="Lee S."/>
            <person name="Li M."/>
            <person name="Ming W."/>
            <person name="Munidasa M."/>
            <person name="Muniz J."/>
            <person name="Nguyen L."/>
            <person name="Hughes D."/>
            <person name="Osuji N."/>
            <person name="Pu L.-L."/>
            <person name="Puazo M."/>
            <person name="Qu C."/>
            <person name="Quiroz J."/>
            <person name="Raj R."/>
            <person name="Weissenberger G."/>
            <person name="Xin Y."/>
            <person name="Zou X."/>
            <person name="Han Y."/>
            <person name="Worley K."/>
            <person name="Muzny D."/>
            <person name="Gibbs R."/>
        </authorList>
    </citation>
    <scope>NUCLEOTIDE SEQUENCE</scope>
    <source>
        <strain evidence="17">Sampled in the wild</strain>
    </source>
</reference>
<protein>
    <recommendedName>
        <fullName evidence="12 14">Uracil-DNA glycosylase</fullName>
        <shortName evidence="12">UDG</shortName>
        <ecNumber evidence="12 14">3.2.2.27</ecNumber>
    </recommendedName>
</protein>
<dbReference type="GO" id="GO:0005739">
    <property type="term" value="C:mitochondrion"/>
    <property type="evidence" value="ECO:0007669"/>
    <property type="project" value="UniProtKB-SubCell"/>
</dbReference>
<comment type="caution">
    <text evidence="17">The sequence shown here is derived from an EMBL/GenBank/DDBJ whole genome shotgun (WGS) entry which is preliminary data.</text>
</comment>
<dbReference type="NCBIfam" id="NF003592">
    <property type="entry name" value="PRK05254.1-5"/>
    <property type="match status" value="1"/>
</dbReference>
<dbReference type="HAMAP" id="MF_00148">
    <property type="entry name" value="UDG"/>
    <property type="match status" value="1"/>
</dbReference>
<keyword evidence="3 12" id="KW-0227">DNA damage</keyword>
<comment type="function">
    <text evidence="12 14">Excises uracil residues from the DNA which can arise as a result of misincorporation of dUMP residues by DNA polymerase or due to deamination of cytosine.</text>
</comment>
<dbReference type="SMART" id="SM00987">
    <property type="entry name" value="UreE_C"/>
    <property type="match status" value="1"/>
</dbReference>
<dbReference type="EC" id="3.2.2.27" evidence="12 14"/>
<evidence type="ECO:0000256" key="11">
    <source>
        <dbReference type="ARBA" id="ARBA00064140"/>
    </source>
</evidence>
<keyword evidence="18" id="KW-1185">Reference proteome</keyword>
<feature type="domain" description="Uracil-DNA glycosylase-like" evidence="16">
    <location>
        <begin position="149"/>
        <end position="310"/>
    </location>
</feature>
<dbReference type="GO" id="GO:0097510">
    <property type="term" value="P:base-excision repair, AP site formation via deaminated base removal"/>
    <property type="evidence" value="ECO:0007669"/>
    <property type="project" value="TreeGrafter"/>
</dbReference>
<dbReference type="NCBIfam" id="NF003591">
    <property type="entry name" value="PRK05254.1-4"/>
    <property type="match status" value="1"/>
</dbReference>
<keyword evidence="2" id="KW-0597">Phosphoprotein</keyword>
<organism evidence="17 18">
    <name type="scientific">Ladona fulva</name>
    <name type="common">Scarce chaser dragonfly</name>
    <name type="synonym">Libellula fulva</name>
    <dbReference type="NCBI Taxonomy" id="123851"/>
    <lineage>
        <taxon>Eukaryota</taxon>
        <taxon>Metazoa</taxon>
        <taxon>Ecdysozoa</taxon>
        <taxon>Arthropoda</taxon>
        <taxon>Hexapoda</taxon>
        <taxon>Insecta</taxon>
        <taxon>Pterygota</taxon>
        <taxon>Palaeoptera</taxon>
        <taxon>Odonata</taxon>
        <taxon>Epiprocta</taxon>
        <taxon>Anisoptera</taxon>
        <taxon>Libelluloidea</taxon>
        <taxon>Libellulidae</taxon>
        <taxon>Ladona</taxon>
    </lineage>
</organism>
<comment type="subunit">
    <text evidence="11">Interacts with RPA2 subunit of the RPA trimer; this interaction mediates UNG2 recruitment to RPA-coated single-stranded DNA at stalled replication forks. Interacts with PCNA; this interaction mediates UNG2 recruitment to S-phase replication foci. Interacts (via N-terminus) with FAM72A.</text>
</comment>
<evidence type="ECO:0000256" key="5">
    <source>
        <dbReference type="ARBA" id="ARBA00022990"/>
    </source>
</evidence>
<dbReference type="PROSITE" id="PS00130">
    <property type="entry name" value="U_DNA_GLYCOSYLASE"/>
    <property type="match status" value="1"/>
</dbReference>
<evidence type="ECO:0000256" key="8">
    <source>
        <dbReference type="ARBA" id="ARBA00023242"/>
    </source>
</evidence>
<comment type="similarity">
    <text evidence="1 12 14">Belongs to the uracil-DNA glycosylase (UDG) superfamily. UNG family.</text>
</comment>
<evidence type="ECO:0000256" key="6">
    <source>
        <dbReference type="ARBA" id="ARBA00023128"/>
    </source>
</evidence>
<evidence type="ECO:0000256" key="13">
    <source>
        <dbReference type="PROSITE-ProRule" id="PRU10072"/>
    </source>
</evidence>
<dbReference type="PANTHER" id="PTHR11264:SF0">
    <property type="entry name" value="URACIL-DNA GLYCOSYLASE"/>
    <property type="match status" value="1"/>
</dbReference>
<evidence type="ECO:0000256" key="9">
    <source>
        <dbReference type="ARBA" id="ARBA00052069"/>
    </source>
</evidence>
<evidence type="ECO:0000256" key="10">
    <source>
        <dbReference type="ARBA" id="ARBA00052828"/>
    </source>
</evidence>
<comment type="catalytic activity">
    <reaction evidence="12 14">
        <text>Hydrolyzes single-stranded DNA or mismatched double-stranded DNA and polynucleotides, releasing free uracil.</text>
        <dbReference type="EC" id="3.2.2.27"/>
    </reaction>
</comment>
<dbReference type="GO" id="GO:0005654">
    <property type="term" value="C:nucleoplasm"/>
    <property type="evidence" value="ECO:0007669"/>
    <property type="project" value="UniProtKB-ARBA"/>
</dbReference>
<evidence type="ECO:0000256" key="1">
    <source>
        <dbReference type="ARBA" id="ARBA00008184"/>
    </source>
</evidence>
<dbReference type="OrthoDB" id="10031947at2759"/>
<evidence type="ECO:0000256" key="3">
    <source>
        <dbReference type="ARBA" id="ARBA00022763"/>
    </source>
</evidence>
<dbReference type="PANTHER" id="PTHR11264">
    <property type="entry name" value="URACIL-DNA GLYCOSYLASE"/>
    <property type="match status" value="1"/>
</dbReference>
<sequence length="326" mass="37243">MRIWRERFRTECAGGFPPRMEMAQQKNLLSFFKPVAEKRALSTHNSDDIKVPDSKKSKIDKLSDEKEGSPSKMTKDQILRMESSQLQAKIKLLSKKYPALHSSIGESWFKVLEPEFKKPYFEKLSQFLLKERSTYTIYPPEDHVWTWTKACDFNKVKVVILGQDPYHNPKQAHGLCFSVQVDVQPPPSLLNMFKELKTDIPGFETPSHGNLIGWARQGVLLLNACLTVRANQPNSHKDKGWEELTDSVIKALNEKSSGLVFLLWGAYAQKKAALVNMKKHHLLKTVHPSPLSAARGFFGCKHFSQANDLLKSQKKTPIDWSDLPRE</sequence>
<dbReference type="InterPro" id="IPR018085">
    <property type="entry name" value="Ura-DNA_Glyclase_AS"/>
</dbReference>
<evidence type="ECO:0000259" key="16">
    <source>
        <dbReference type="SMART" id="SM00986"/>
    </source>
</evidence>
<keyword evidence="7 12" id="KW-0234">DNA repair</keyword>
<keyword evidence="8 12" id="KW-0539">Nucleus</keyword>
<dbReference type="NCBIfam" id="TIGR00628">
    <property type="entry name" value="ung"/>
    <property type="match status" value="1"/>
</dbReference>
<dbReference type="InterPro" id="IPR036895">
    <property type="entry name" value="Uracil-DNA_glycosylase-like_sf"/>
</dbReference>
<dbReference type="Proteomes" id="UP000792457">
    <property type="component" value="Unassembled WGS sequence"/>
</dbReference>
<comment type="catalytic activity">
    <reaction evidence="10">
        <text>a 2'-deoxyuridine in single-stranded DNA + H2O = a 2'-deoxyribose 5'-monophosphate in single-stranded DNA + uracil</text>
        <dbReference type="Rhea" id="RHEA:81459"/>
        <dbReference type="Rhea" id="RHEA-COMP:12847"/>
        <dbReference type="Rhea" id="RHEA-COMP:19684"/>
        <dbReference type="ChEBI" id="CHEBI:15377"/>
        <dbReference type="ChEBI" id="CHEBI:17568"/>
        <dbReference type="ChEBI" id="CHEBI:133902"/>
        <dbReference type="ChEBI" id="CHEBI:139095"/>
    </reaction>
    <physiologicalReaction direction="left-to-right" evidence="10">
        <dbReference type="Rhea" id="RHEA:81460"/>
    </physiologicalReaction>
</comment>
<feature type="active site" description="Proton acceptor" evidence="12 13">
    <location>
        <position position="164"/>
    </location>
</feature>
<dbReference type="CDD" id="cd10027">
    <property type="entry name" value="UDG-F1-like"/>
    <property type="match status" value="1"/>
</dbReference>
<dbReference type="AlphaFoldDB" id="A0A8K0P452"/>
<dbReference type="Gene3D" id="3.40.470.10">
    <property type="entry name" value="Uracil-DNA glycosylase-like domain"/>
    <property type="match status" value="1"/>
</dbReference>
<dbReference type="FunFam" id="3.40.470.10:FF:000004">
    <property type="entry name" value="Uracil-DNA glycosylase"/>
    <property type="match status" value="1"/>
</dbReference>